<dbReference type="AlphaFoldDB" id="A0A010S762"/>
<dbReference type="HOGENOM" id="CLU_2864441_0_0_6"/>
<dbReference type="EMBL" id="AFOY02000004">
    <property type="protein sequence ID" value="EXF96284.1"/>
    <property type="molecule type" value="Genomic_DNA"/>
</dbReference>
<evidence type="ECO:0000313" key="2">
    <source>
        <dbReference type="Proteomes" id="UP000022611"/>
    </source>
</evidence>
<proteinExistence type="predicted"/>
<dbReference type="Proteomes" id="UP000022611">
    <property type="component" value="Unassembled WGS sequence"/>
</dbReference>
<gene>
    <name evidence="1" type="ORF">HK44_020555</name>
</gene>
<dbReference type="RefSeq" id="WP_019689927.1">
    <property type="nucleotide sequence ID" value="NZ_AFOY02000004.1"/>
</dbReference>
<dbReference type="PATRIC" id="fig|1042209.11.peg.636"/>
<organism evidence="1 2">
    <name type="scientific">Pseudomonas fluorescens HK44</name>
    <dbReference type="NCBI Taxonomy" id="1042209"/>
    <lineage>
        <taxon>Bacteria</taxon>
        <taxon>Pseudomonadati</taxon>
        <taxon>Pseudomonadota</taxon>
        <taxon>Gammaproteobacteria</taxon>
        <taxon>Pseudomonadales</taxon>
        <taxon>Pseudomonadaceae</taxon>
        <taxon>Pseudomonas</taxon>
    </lineage>
</organism>
<reference evidence="1 2" key="1">
    <citation type="journal article" date="2011" name="J. Bacteriol.">
        <title>Draft genome sequence of the polycyclic aromatic hydrocarbon-degrading, genetically engineered bioluminescent bioreporter Pseudomonas fluorescens HK44.</title>
        <authorList>
            <person name="Chauhan A."/>
            <person name="Layton A.C."/>
            <person name="Williams D.E."/>
            <person name="Smartt A.E."/>
            <person name="Ripp S."/>
            <person name="Karpinets T.V."/>
            <person name="Brown S.D."/>
            <person name="Sayler G.S."/>
        </authorList>
    </citation>
    <scope>NUCLEOTIDE SEQUENCE [LARGE SCALE GENOMIC DNA]</scope>
    <source>
        <strain evidence="1 2">HK44</strain>
    </source>
</reference>
<name>A0A010S762_PSEFL</name>
<protein>
    <submittedName>
        <fullName evidence="1">Uncharacterized protein</fullName>
    </submittedName>
</protein>
<comment type="caution">
    <text evidence="1">The sequence shown here is derived from an EMBL/GenBank/DDBJ whole genome shotgun (WGS) entry which is preliminary data.</text>
</comment>
<dbReference type="OrthoDB" id="7032595at2"/>
<sequence length="64" mass="7406">MSESVRQRFESWFALQHLRVTGNHLSIEEMQHLRGESDDYSKHAYMHGCWIGFCAANTIAGEHV</sequence>
<evidence type="ECO:0000313" key="1">
    <source>
        <dbReference type="EMBL" id="EXF96284.1"/>
    </source>
</evidence>
<accession>A0A010S762</accession>